<dbReference type="KEGG" id="bsed:DN745_09785"/>
<keyword evidence="4 5" id="KW-0472">Membrane</keyword>
<dbReference type="AlphaFoldDB" id="A0A2Z4FL41"/>
<evidence type="ECO:0000256" key="1">
    <source>
        <dbReference type="ARBA" id="ARBA00004141"/>
    </source>
</evidence>
<evidence type="ECO:0000313" key="7">
    <source>
        <dbReference type="Proteomes" id="UP000249799"/>
    </source>
</evidence>
<evidence type="ECO:0008006" key="8">
    <source>
        <dbReference type="Google" id="ProtNLM"/>
    </source>
</evidence>
<dbReference type="GO" id="GO:0009403">
    <property type="term" value="P:toxin biosynthetic process"/>
    <property type="evidence" value="ECO:0007669"/>
    <property type="project" value="InterPro"/>
</dbReference>
<proteinExistence type="predicted"/>
<dbReference type="OrthoDB" id="5502329at2"/>
<keyword evidence="3 5" id="KW-1133">Transmembrane helix</keyword>
<evidence type="ECO:0000313" key="6">
    <source>
        <dbReference type="EMBL" id="AWV89612.1"/>
    </source>
</evidence>
<feature type="transmembrane region" description="Helical" evidence="5">
    <location>
        <begin position="6"/>
        <end position="23"/>
    </location>
</feature>
<gene>
    <name evidence="6" type="ORF">DN745_09785</name>
</gene>
<sequence>MTDTMTVDIIAIFLIGVTIFLGWRKGAISQLGQIAAAVFAVLGASYAAVPVREVLFSESEWSQPAIEVSSLLIAGVSIYLTIAIAGWLLVRAMRAVSENLSRLDRLGGSVLGGVKGLLLSYFVLTLLVLLDAPVQRIDPSNAMALRGGTATTFVEENNVLAPWQLPDLAELHAALKLRYYVEELNRHAVLHDHARANDFLRRDIIESMSQDPALMEAIVDDRFAFTLADPRIRSVLSDEEARTTLLSIDWESLLKEVQRPVHS</sequence>
<accession>A0A2Z4FL41</accession>
<feature type="transmembrane region" description="Helical" evidence="5">
    <location>
        <begin position="30"/>
        <end position="49"/>
    </location>
</feature>
<evidence type="ECO:0000256" key="5">
    <source>
        <dbReference type="SAM" id="Phobius"/>
    </source>
</evidence>
<feature type="transmembrane region" description="Helical" evidence="5">
    <location>
        <begin position="69"/>
        <end position="90"/>
    </location>
</feature>
<dbReference type="Pfam" id="PF02674">
    <property type="entry name" value="Colicin_V"/>
    <property type="match status" value="1"/>
</dbReference>
<evidence type="ECO:0000256" key="2">
    <source>
        <dbReference type="ARBA" id="ARBA00022692"/>
    </source>
</evidence>
<organism evidence="6 7">
    <name type="scientific">Bradymonas sediminis</name>
    <dbReference type="NCBI Taxonomy" id="1548548"/>
    <lineage>
        <taxon>Bacteria</taxon>
        <taxon>Deltaproteobacteria</taxon>
        <taxon>Bradymonadales</taxon>
        <taxon>Bradymonadaceae</taxon>
        <taxon>Bradymonas</taxon>
    </lineage>
</organism>
<dbReference type="EMBL" id="CP030032">
    <property type="protein sequence ID" value="AWV89612.1"/>
    <property type="molecule type" value="Genomic_DNA"/>
</dbReference>
<dbReference type="PANTHER" id="PTHR37306:SF1">
    <property type="entry name" value="COLICIN V PRODUCTION PROTEIN"/>
    <property type="match status" value="1"/>
</dbReference>
<keyword evidence="2 5" id="KW-0812">Transmembrane</keyword>
<name>A0A2Z4FL41_9DELT</name>
<keyword evidence="7" id="KW-1185">Reference proteome</keyword>
<comment type="subcellular location">
    <subcellularLocation>
        <location evidence="1">Membrane</location>
        <topology evidence="1">Multi-pass membrane protein</topology>
    </subcellularLocation>
</comment>
<dbReference type="Proteomes" id="UP000249799">
    <property type="component" value="Chromosome"/>
</dbReference>
<protein>
    <recommendedName>
        <fullName evidence="8">CvpA family protein</fullName>
    </recommendedName>
</protein>
<reference evidence="6 7" key="1">
    <citation type="submission" date="2018-06" db="EMBL/GenBank/DDBJ databases">
        <title>Lujinxingia sediminis gen. nov. sp. nov., a new facultative anaerobic member of the class Deltaproteobacteria, and proposal of Lujinxingaceae fam. nov.</title>
        <authorList>
            <person name="Guo L.-Y."/>
            <person name="Li C.-M."/>
            <person name="Wang S."/>
            <person name="Du Z.-J."/>
        </authorList>
    </citation>
    <scope>NUCLEOTIDE SEQUENCE [LARGE SCALE GENOMIC DNA]</scope>
    <source>
        <strain evidence="6 7">FA350</strain>
    </source>
</reference>
<evidence type="ECO:0000256" key="3">
    <source>
        <dbReference type="ARBA" id="ARBA00022989"/>
    </source>
</evidence>
<dbReference type="GO" id="GO:0016020">
    <property type="term" value="C:membrane"/>
    <property type="evidence" value="ECO:0007669"/>
    <property type="project" value="UniProtKB-SubCell"/>
</dbReference>
<evidence type="ECO:0000256" key="4">
    <source>
        <dbReference type="ARBA" id="ARBA00023136"/>
    </source>
</evidence>
<dbReference type="PANTHER" id="PTHR37306">
    <property type="entry name" value="COLICIN V PRODUCTION PROTEIN"/>
    <property type="match status" value="1"/>
</dbReference>
<feature type="transmembrane region" description="Helical" evidence="5">
    <location>
        <begin position="110"/>
        <end position="130"/>
    </location>
</feature>
<dbReference type="InterPro" id="IPR003825">
    <property type="entry name" value="Colicin-V_CvpA"/>
</dbReference>